<dbReference type="KEGG" id="acab:QRX50_18200"/>
<keyword evidence="2" id="KW-1185">Reference proteome</keyword>
<sequence>MAPKQPSPTGVAQLHHLVNFRRRSFPFCRRDSRIHPPLLDRHAQLTDRRLPREWRRRRLGT</sequence>
<protein>
    <submittedName>
        <fullName evidence="1">Uncharacterized protein</fullName>
    </submittedName>
</protein>
<evidence type="ECO:0000313" key="1">
    <source>
        <dbReference type="EMBL" id="WIX82559.1"/>
    </source>
</evidence>
<accession>A0A9Y2IMC8</accession>
<organism evidence="1 2">
    <name type="scientific">Amycolatopsis carbonis</name>
    <dbReference type="NCBI Taxonomy" id="715471"/>
    <lineage>
        <taxon>Bacteria</taxon>
        <taxon>Bacillati</taxon>
        <taxon>Actinomycetota</taxon>
        <taxon>Actinomycetes</taxon>
        <taxon>Pseudonocardiales</taxon>
        <taxon>Pseudonocardiaceae</taxon>
        <taxon>Amycolatopsis</taxon>
    </lineage>
</organism>
<proteinExistence type="predicted"/>
<reference evidence="1 2" key="1">
    <citation type="submission" date="2023-06" db="EMBL/GenBank/DDBJ databases">
        <authorList>
            <person name="Oyuntsetseg B."/>
            <person name="Kim S.B."/>
        </authorList>
    </citation>
    <scope>NUCLEOTIDE SEQUENCE [LARGE SCALE GENOMIC DNA]</scope>
    <source>
        <strain evidence="1 2">2-15</strain>
    </source>
</reference>
<dbReference type="AlphaFoldDB" id="A0A9Y2IMC8"/>
<dbReference type="EMBL" id="CP127294">
    <property type="protein sequence ID" value="WIX82559.1"/>
    <property type="molecule type" value="Genomic_DNA"/>
</dbReference>
<gene>
    <name evidence="1" type="ORF">QRX50_18200</name>
</gene>
<dbReference type="Proteomes" id="UP001236014">
    <property type="component" value="Chromosome"/>
</dbReference>
<name>A0A9Y2IMC8_9PSEU</name>
<evidence type="ECO:0000313" key="2">
    <source>
        <dbReference type="Proteomes" id="UP001236014"/>
    </source>
</evidence>
<dbReference type="RefSeq" id="WP_285973125.1">
    <property type="nucleotide sequence ID" value="NZ_CP127294.1"/>
</dbReference>